<accession>A0A836IHP0</accession>
<sequence length="420" mass="44762">MLNLSKASVLSVRRCCPSVLQGVWRASAASGHRRWRSTAAVYSSLRTATAPAARQADPHLKMPSYLAPALTSDNCPTAAVLVHASGTALITLPYCLVDVQERVRACLRSVLLELLLAPLLTEPLVDLCGEQSTDDSSAARMDRSGTTAAITSTVVHRVTRSPSTLRYLAFSHQDPRLRHPSWASLWAARLSSSTLSTAPCAPHTGPCVDLKAAANRPDGAAADPLDVHVQLVDQVGVKALVQPCLGEVAPLLGYDECGSFLSVTTTTTPKTTSETHKSIATAAALSATSGAPSPSLLPFSPAVTYWECCRVDSYIPPYVQVQAAVRHLLRRRRPSVNFTANALSAVPAACTSLPQRSPARPLAVIAVVAPDHLTTVYSEFVDIIARERTQQQQQGHAACGSSVHLLLFNSRELVRECAAV</sequence>
<dbReference type="KEGG" id="phet:94291124"/>
<organism evidence="1 2">
    <name type="scientific">Porcisia hertigi</name>
    <dbReference type="NCBI Taxonomy" id="2761500"/>
    <lineage>
        <taxon>Eukaryota</taxon>
        <taxon>Discoba</taxon>
        <taxon>Euglenozoa</taxon>
        <taxon>Kinetoplastea</taxon>
        <taxon>Metakinetoplastina</taxon>
        <taxon>Trypanosomatida</taxon>
        <taxon>Trypanosomatidae</taxon>
        <taxon>Leishmaniinae</taxon>
        <taxon>Porcisia</taxon>
    </lineage>
</organism>
<evidence type="ECO:0000313" key="1">
    <source>
        <dbReference type="EMBL" id="KAG5505742.1"/>
    </source>
</evidence>
<reference evidence="1 2" key="1">
    <citation type="submission" date="2021-02" db="EMBL/GenBank/DDBJ databases">
        <title>Porcisia hertigi Genome sequencing and assembly.</title>
        <authorList>
            <person name="Almutairi H."/>
            <person name="Gatherer D."/>
        </authorList>
    </citation>
    <scope>NUCLEOTIDE SEQUENCE [LARGE SCALE GENOMIC DNA]</scope>
    <source>
        <strain evidence="1 2">C119</strain>
    </source>
</reference>
<evidence type="ECO:0000313" key="2">
    <source>
        <dbReference type="Proteomes" id="UP000674318"/>
    </source>
</evidence>
<dbReference type="AlphaFoldDB" id="A0A836IHP0"/>
<gene>
    <name evidence="1" type="ORF">JKF63_05078</name>
</gene>
<dbReference type="Proteomes" id="UP000674318">
    <property type="component" value="Chromosome 21"/>
</dbReference>
<keyword evidence="2" id="KW-1185">Reference proteome</keyword>
<dbReference type="RefSeq" id="XP_067757410.1">
    <property type="nucleotide sequence ID" value="XM_067901047.1"/>
</dbReference>
<dbReference type="EMBL" id="JAFJZO010000021">
    <property type="protein sequence ID" value="KAG5505742.1"/>
    <property type="molecule type" value="Genomic_DNA"/>
</dbReference>
<comment type="caution">
    <text evidence="1">The sequence shown here is derived from an EMBL/GenBank/DDBJ whole genome shotgun (WGS) entry which is preliminary data.</text>
</comment>
<name>A0A836IHP0_9TRYP</name>
<dbReference type="GeneID" id="94291124"/>
<protein>
    <submittedName>
        <fullName evidence="1">Uncharacterized protein</fullName>
    </submittedName>
</protein>
<dbReference type="OrthoDB" id="266585at2759"/>
<proteinExistence type="predicted"/>